<sequence>MFKAKTLRKVKGVTSIFLNGGGGSPLSNDLVPFRTRRPSEAISAQLIPNQAALMAPALGLHAPFFHFPDPEKNKISPLYREWLRGARAVRMEKIPSPQVVAVNRGDVREDFYA</sequence>
<dbReference type="EMBL" id="BMAW01046255">
    <property type="protein sequence ID" value="GFS54401.1"/>
    <property type="molecule type" value="Genomic_DNA"/>
</dbReference>
<accession>A0A8X6IPT4</accession>
<proteinExistence type="predicted"/>
<dbReference type="AlphaFoldDB" id="A0A8X6IPT4"/>
<gene>
    <name evidence="1" type="ORF">NPIL_662121</name>
</gene>
<reference evidence="1" key="1">
    <citation type="submission" date="2020-08" db="EMBL/GenBank/DDBJ databases">
        <title>Multicomponent nature underlies the extraordinary mechanical properties of spider dragline silk.</title>
        <authorList>
            <person name="Kono N."/>
            <person name="Nakamura H."/>
            <person name="Mori M."/>
            <person name="Yoshida Y."/>
            <person name="Ohtoshi R."/>
            <person name="Malay A.D."/>
            <person name="Moran D.A.P."/>
            <person name="Tomita M."/>
            <person name="Numata K."/>
            <person name="Arakawa K."/>
        </authorList>
    </citation>
    <scope>NUCLEOTIDE SEQUENCE</scope>
</reference>
<dbReference type="OrthoDB" id="10584464at2759"/>
<protein>
    <submittedName>
        <fullName evidence="1">Uncharacterized protein</fullName>
    </submittedName>
</protein>
<dbReference type="Proteomes" id="UP000887013">
    <property type="component" value="Unassembled WGS sequence"/>
</dbReference>
<name>A0A8X6IPT4_NEPPI</name>
<keyword evidence="2" id="KW-1185">Reference proteome</keyword>
<organism evidence="1 2">
    <name type="scientific">Nephila pilipes</name>
    <name type="common">Giant wood spider</name>
    <name type="synonym">Nephila maculata</name>
    <dbReference type="NCBI Taxonomy" id="299642"/>
    <lineage>
        <taxon>Eukaryota</taxon>
        <taxon>Metazoa</taxon>
        <taxon>Ecdysozoa</taxon>
        <taxon>Arthropoda</taxon>
        <taxon>Chelicerata</taxon>
        <taxon>Arachnida</taxon>
        <taxon>Araneae</taxon>
        <taxon>Araneomorphae</taxon>
        <taxon>Entelegynae</taxon>
        <taxon>Araneoidea</taxon>
        <taxon>Nephilidae</taxon>
        <taxon>Nephila</taxon>
    </lineage>
</organism>
<evidence type="ECO:0000313" key="2">
    <source>
        <dbReference type="Proteomes" id="UP000887013"/>
    </source>
</evidence>
<comment type="caution">
    <text evidence="1">The sequence shown here is derived from an EMBL/GenBank/DDBJ whole genome shotgun (WGS) entry which is preliminary data.</text>
</comment>
<evidence type="ECO:0000313" key="1">
    <source>
        <dbReference type="EMBL" id="GFS54401.1"/>
    </source>
</evidence>